<accession>A0A917WSP7</accession>
<sequence>MGIEVLQTMHEQNIALDHAVEVVIFTDEEGARFSSGMLGSQAFIGKLTEPDLENSFDTYGISIADAMRQQGYKPEHVASAEVKPKEIKCYLELHIEQGKVLESQNIPVGLVTGMVGLRWLKIKLTGEAGHAGTTPMNFRKDPMACAAEIIQVIETLARNEQQTVATIGKLSVQPGGINVIPSEVEFTVDMRDLSDALLDELVEEIGKKARDISEQRGIIFDLQILDRSNGVTTIPSVNEAIAAAIRKNDIELVKLPSGAGHDAMNVAQITDIGMIFLRTKDGISHNPAEWADQADLAMGAEVLLDTFIELGKRCGI</sequence>
<dbReference type="SUPFAM" id="SSF53187">
    <property type="entry name" value="Zn-dependent exopeptidases"/>
    <property type="match status" value="1"/>
</dbReference>
<dbReference type="InterPro" id="IPR002933">
    <property type="entry name" value="Peptidase_M20"/>
</dbReference>
<protein>
    <submittedName>
        <fullName evidence="4">Zn-dependent hydrolase</fullName>
    </submittedName>
</protein>
<evidence type="ECO:0000256" key="2">
    <source>
        <dbReference type="ARBA" id="ARBA00022801"/>
    </source>
</evidence>
<dbReference type="InterPro" id="IPR036264">
    <property type="entry name" value="Bact_exopeptidase_dim_dom"/>
</dbReference>
<dbReference type="SUPFAM" id="SSF55031">
    <property type="entry name" value="Bacterial exopeptidase dimerisation domain"/>
    <property type="match status" value="1"/>
</dbReference>
<dbReference type="PANTHER" id="PTHR32494">
    <property type="entry name" value="ALLANTOATE DEIMINASE-RELATED"/>
    <property type="match status" value="1"/>
</dbReference>
<reference evidence="4" key="2">
    <citation type="submission" date="2020-09" db="EMBL/GenBank/DDBJ databases">
        <authorList>
            <person name="Sun Q."/>
            <person name="Zhou Y."/>
        </authorList>
    </citation>
    <scope>NUCLEOTIDE SEQUENCE</scope>
    <source>
        <strain evidence="4">CGMCC 1.6333</strain>
    </source>
</reference>
<dbReference type="AlphaFoldDB" id="A0A917WSP7"/>
<dbReference type="EMBL" id="BMLG01000004">
    <property type="protein sequence ID" value="GGM28313.1"/>
    <property type="molecule type" value="Genomic_DNA"/>
</dbReference>
<evidence type="ECO:0000259" key="3">
    <source>
        <dbReference type="Pfam" id="PF07687"/>
    </source>
</evidence>
<evidence type="ECO:0000313" key="4">
    <source>
        <dbReference type="EMBL" id="GGM28313.1"/>
    </source>
</evidence>
<dbReference type="Gene3D" id="3.30.70.360">
    <property type="match status" value="1"/>
</dbReference>
<evidence type="ECO:0000313" key="5">
    <source>
        <dbReference type="Proteomes" id="UP000618460"/>
    </source>
</evidence>
<dbReference type="InterPro" id="IPR010158">
    <property type="entry name" value="Amidase_Cbmase"/>
</dbReference>
<dbReference type="Gene3D" id="3.40.630.10">
    <property type="entry name" value="Zn peptidases"/>
    <property type="match status" value="1"/>
</dbReference>
<comment type="similarity">
    <text evidence="1">Belongs to the peptidase M20 family.</text>
</comment>
<dbReference type="GO" id="GO:0016813">
    <property type="term" value="F:hydrolase activity, acting on carbon-nitrogen (but not peptide) bonds, in linear amidines"/>
    <property type="evidence" value="ECO:0007669"/>
    <property type="project" value="InterPro"/>
</dbReference>
<evidence type="ECO:0000256" key="1">
    <source>
        <dbReference type="ARBA" id="ARBA00006153"/>
    </source>
</evidence>
<dbReference type="Pfam" id="PF01546">
    <property type="entry name" value="Peptidase_M20"/>
    <property type="match status" value="1"/>
</dbReference>
<organism evidence="4 5">
    <name type="scientific">Paraliobacillus quinghaiensis</name>
    <dbReference type="NCBI Taxonomy" id="470815"/>
    <lineage>
        <taxon>Bacteria</taxon>
        <taxon>Bacillati</taxon>
        <taxon>Bacillota</taxon>
        <taxon>Bacilli</taxon>
        <taxon>Bacillales</taxon>
        <taxon>Bacillaceae</taxon>
        <taxon>Paraliobacillus</taxon>
    </lineage>
</organism>
<comment type="caution">
    <text evidence="4">The sequence shown here is derived from an EMBL/GenBank/DDBJ whole genome shotgun (WGS) entry which is preliminary data.</text>
</comment>
<feature type="domain" description="Peptidase M20 dimerisation" evidence="3">
    <location>
        <begin position="114"/>
        <end position="212"/>
    </location>
</feature>
<dbReference type="Pfam" id="PF07687">
    <property type="entry name" value="M20_dimer"/>
    <property type="match status" value="1"/>
</dbReference>
<name>A0A917WSP7_9BACI</name>
<reference evidence="4" key="1">
    <citation type="journal article" date="2014" name="Int. J. Syst. Evol. Microbiol.">
        <title>Complete genome sequence of Corynebacterium casei LMG S-19264T (=DSM 44701T), isolated from a smear-ripened cheese.</title>
        <authorList>
            <consortium name="US DOE Joint Genome Institute (JGI-PGF)"/>
            <person name="Walter F."/>
            <person name="Albersmeier A."/>
            <person name="Kalinowski J."/>
            <person name="Ruckert C."/>
        </authorList>
    </citation>
    <scope>NUCLEOTIDE SEQUENCE</scope>
    <source>
        <strain evidence="4">CGMCC 1.6333</strain>
    </source>
</reference>
<dbReference type="InterPro" id="IPR011650">
    <property type="entry name" value="Peptidase_M20_dimer"/>
</dbReference>
<dbReference type="PANTHER" id="PTHR32494:SF5">
    <property type="entry name" value="ALLANTOATE AMIDOHYDROLASE"/>
    <property type="match status" value="1"/>
</dbReference>
<gene>
    <name evidence="4" type="ORF">GCM10011351_12790</name>
</gene>
<dbReference type="CDD" id="cd03884">
    <property type="entry name" value="M20_bAS"/>
    <property type="match status" value="1"/>
</dbReference>
<dbReference type="NCBIfam" id="TIGR01879">
    <property type="entry name" value="hydantase"/>
    <property type="match status" value="1"/>
</dbReference>
<keyword evidence="2 4" id="KW-0378">Hydrolase</keyword>
<proteinExistence type="inferred from homology"/>
<dbReference type="Proteomes" id="UP000618460">
    <property type="component" value="Unassembled WGS sequence"/>
</dbReference>
<keyword evidence="5" id="KW-1185">Reference proteome</keyword>